<sequence length="84" mass="9741">MEQWSGKQRAYAIKLFYKNNDSYVTAQCAFRLHFNLKRHDSVPSAKTILIWITNFEETGSALKKKPVRQKTIRTPENVTAVRAV</sequence>
<keyword evidence="3" id="KW-1185">Reference proteome</keyword>
<feature type="domain" description="DUF4817" evidence="1">
    <location>
        <begin position="5"/>
        <end position="60"/>
    </location>
</feature>
<protein>
    <recommendedName>
        <fullName evidence="1">DUF4817 domain-containing protein</fullName>
    </recommendedName>
</protein>
<name>A0AAV0W0Y2_9HEMI</name>
<dbReference type="Proteomes" id="UP001160148">
    <property type="component" value="Unassembled WGS sequence"/>
</dbReference>
<reference evidence="2 3" key="1">
    <citation type="submission" date="2023-01" db="EMBL/GenBank/DDBJ databases">
        <authorList>
            <person name="Whitehead M."/>
        </authorList>
    </citation>
    <scope>NUCLEOTIDE SEQUENCE [LARGE SCALE GENOMIC DNA]</scope>
</reference>
<dbReference type="EMBL" id="CARXXK010000001">
    <property type="protein sequence ID" value="CAI6348911.1"/>
    <property type="molecule type" value="Genomic_DNA"/>
</dbReference>
<evidence type="ECO:0000259" key="1">
    <source>
        <dbReference type="Pfam" id="PF16087"/>
    </source>
</evidence>
<organism evidence="2 3">
    <name type="scientific">Macrosiphum euphorbiae</name>
    <name type="common">potato aphid</name>
    <dbReference type="NCBI Taxonomy" id="13131"/>
    <lineage>
        <taxon>Eukaryota</taxon>
        <taxon>Metazoa</taxon>
        <taxon>Ecdysozoa</taxon>
        <taxon>Arthropoda</taxon>
        <taxon>Hexapoda</taxon>
        <taxon>Insecta</taxon>
        <taxon>Pterygota</taxon>
        <taxon>Neoptera</taxon>
        <taxon>Paraneoptera</taxon>
        <taxon>Hemiptera</taxon>
        <taxon>Sternorrhyncha</taxon>
        <taxon>Aphidomorpha</taxon>
        <taxon>Aphidoidea</taxon>
        <taxon>Aphididae</taxon>
        <taxon>Macrosiphini</taxon>
        <taxon>Macrosiphum</taxon>
    </lineage>
</organism>
<accession>A0AAV0W0Y2</accession>
<dbReference type="AlphaFoldDB" id="A0AAV0W0Y2"/>
<evidence type="ECO:0000313" key="2">
    <source>
        <dbReference type="EMBL" id="CAI6348911.1"/>
    </source>
</evidence>
<dbReference type="Pfam" id="PF16087">
    <property type="entry name" value="DUF4817"/>
    <property type="match status" value="1"/>
</dbReference>
<dbReference type="InterPro" id="IPR032135">
    <property type="entry name" value="DUF4817"/>
</dbReference>
<evidence type="ECO:0000313" key="3">
    <source>
        <dbReference type="Proteomes" id="UP001160148"/>
    </source>
</evidence>
<gene>
    <name evidence="2" type="ORF">MEUPH1_LOCUS5537</name>
</gene>
<proteinExistence type="predicted"/>
<comment type="caution">
    <text evidence="2">The sequence shown here is derived from an EMBL/GenBank/DDBJ whole genome shotgun (WGS) entry which is preliminary data.</text>
</comment>